<dbReference type="eggNOG" id="arCOG03433">
    <property type="taxonomic scope" value="Archaea"/>
</dbReference>
<dbReference type="RefSeq" id="WP_012608459.1">
    <property type="nucleotide sequence ID" value="NC_011766.1"/>
</dbReference>
<reference evidence="2 3" key="1">
    <citation type="journal article" date="2009" name="J. Bacteriol.">
        <title>Complete genome sequence of the anaerobic, protein-degrading hyperthermophilic crenarchaeon Desulfurococcus kamchatkensis.</title>
        <authorList>
            <person name="Ravin N.V."/>
            <person name="Mardanov A.V."/>
            <person name="Beletsky A.V."/>
            <person name="Kublanov I.V."/>
            <person name="Kolganova T.V."/>
            <person name="Lebedinsky A.V."/>
            <person name="Chernyh N.A."/>
            <person name="Bonch-Osmolovskaya E.A."/>
            <person name="Skryabin K.G."/>
        </authorList>
    </citation>
    <scope>NUCLEOTIDE SEQUENCE [LARGE SCALE GENOMIC DNA]</scope>
    <source>
        <strain evidence="3">DSM 18924 / JCM 16383 / VKM B-2413 / 1221n</strain>
    </source>
</reference>
<proteinExistence type="predicted"/>
<organism evidence="2 3">
    <name type="scientific">Desulfurococcus amylolyticus (strain DSM 18924 / JCM 16383 / VKM B-2413 / 1221n)</name>
    <name type="common">Desulfurococcus kamchatkensis</name>
    <dbReference type="NCBI Taxonomy" id="490899"/>
    <lineage>
        <taxon>Archaea</taxon>
        <taxon>Thermoproteota</taxon>
        <taxon>Thermoprotei</taxon>
        <taxon>Desulfurococcales</taxon>
        <taxon>Desulfurococcaceae</taxon>
        <taxon>Desulfurococcus</taxon>
    </lineage>
</organism>
<dbReference type="InterPro" id="IPR053857">
    <property type="entry name" value="Csx1_CARF"/>
</dbReference>
<sequence>MRVLIEPWGDPASWSYARYVLHEDSEVKRIEPSFTTLPAHGADYALVYVLDTLSVKSLRHRSQEGGSLAGLLKSQDKPLFESLKNETIEYVKSYLCGDKVPDQNIRVFHGIADFYGGQAPAGAGGPSPEVRFTTDLGSLRLSILYETFTRVVEATRPRGLGEDLEVLLDTSHGVNYFTITVREAVFEAAAMLSMARASQVWLRVYSTGPPPERRVVRRRDDPCKPESSGEPPEMDIYLLYKEAVHPWRLVDYLAYAEVDKVVKQEAKEFEGLAEELNKEWMEKLSPLVKRVVAAFRVAAVPVLVILVKEALGGNGHLLKEMDDFAKKVHSEFHESIHVDEEKGRPVVRPGLRLLDGFRALLHARAIVEGVVAVAGGLNGGARASLEEVEKVKGRLLKGSKIAVELVNREIAKIRDDPTGTIENARRFCDRYDSADAQVLVRDFIAHAGFDYCLLDYDAQSREWAFREEKARKVYRVLDEIAKKLTK</sequence>
<dbReference type="GeneID" id="7170947"/>
<evidence type="ECO:0000259" key="1">
    <source>
        <dbReference type="Pfam" id="PF22230"/>
    </source>
</evidence>
<feature type="domain" description="CRISPR system endoribonuclease Csx1 CARF" evidence="1">
    <location>
        <begin position="3"/>
        <end position="209"/>
    </location>
</feature>
<dbReference type="PANTHER" id="PTHR37169">
    <property type="entry name" value="CRISPR SYSTEM ENDORIBONUCLEASE CSX1-RELATED"/>
    <property type="match status" value="1"/>
</dbReference>
<gene>
    <name evidence="2" type="ordered locus">DKAM_0792</name>
</gene>
<dbReference type="PANTHER" id="PTHR37169:SF1">
    <property type="entry name" value="CRISPR SYSTEM ENDORIBONUCLEASE CSX1"/>
    <property type="match status" value="1"/>
</dbReference>
<dbReference type="Proteomes" id="UP000006903">
    <property type="component" value="Chromosome"/>
</dbReference>
<accession>B8D4T7</accession>
<dbReference type="HOGENOM" id="CLU_044033_0_0_2"/>
<dbReference type="EMBL" id="CP001140">
    <property type="protein sequence ID" value="ACL11118.1"/>
    <property type="molecule type" value="Genomic_DNA"/>
</dbReference>
<name>B8D4T7_DESA1</name>
<evidence type="ECO:0000313" key="3">
    <source>
        <dbReference type="Proteomes" id="UP000006903"/>
    </source>
</evidence>
<dbReference type="AlphaFoldDB" id="B8D4T7"/>
<dbReference type="InterPro" id="IPR052875">
    <property type="entry name" value="CRISPR_assoc_ribonuclease"/>
</dbReference>
<dbReference type="SUPFAM" id="SSF160980">
    <property type="entry name" value="SSO1389-like"/>
    <property type="match status" value="1"/>
</dbReference>
<dbReference type="Pfam" id="PF22230">
    <property type="entry name" value="Csx1_CARF"/>
    <property type="match status" value="1"/>
</dbReference>
<evidence type="ECO:0000313" key="2">
    <source>
        <dbReference type="EMBL" id="ACL11118.1"/>
    </source>
</evidence>
<dbReference type="KEGG" id="dka:DKAM_0792"/>
<dbReference type="STRING" id="490899.DKAM_0792"/>
<dbReference type="Gene3D" id="3.40.50.10640">
    <property type="entry name" value="SSO1389-like"/>
    <property type="match status" value="1"/>
</dbReference>
<protein>
    <submittedName>
        <fullName evidence="2">CRISPR-associated (Cas) DxTHG family protein</fullName>
    </submittedName>
</protein>